<dbReference type="Proteomes" id="UP001285908">
    <property type="component" value="Unassembled WGS sequence"/>
</dbReference>
<proteinExistence type="predicted"/>
<evidence type="ECO:0000256" key="1">
    <source>
        <dbReference type="SAM" id="MobiDB-lite"/>
    </source>
</evidence>
<sequence>MNSAGDELCATETRSSAGPTGATKRQHDDLDGTDDTETNRARKRQRFHDDIISEVVQEPENFNEQASIVEPHQDITEPNTSSHQPAIVSDETENTFTNRLRVDDVPEPEEDTPRSESHDEEENPTFLLPDSATNHANQADPNNTGDWEERDWTTLTIEELFSNPDWDYMLDPLFEPQPFEPMQWFADDDPVLCPTTPYPLPPDSDATIAGLEANDTKGVEIFDEHLFSPDMTSSSWLMSGRNSLESQTTELTVLSSPVCVAPTVEGHQSPSSEEVSLQTSYSNAFFEPELWQSTAAYDNEGTGEFQDNGPASNYALQDPKPSIDQDDNEIQVKE</sequence>
<dbReference type="AlphaFoldDB" id="A0AAJ0MTF1"/>
<dbReference type="EMBL" id="JAULSX010000003">
    <property type="protein sequence ID" value="KAK3495326.1"/>
    <property type="molecule type" value="Genomic_DNA"/>
</dbReference>
<reference evidence="2 3" key="1">
    <citation type="journal article" date="2023" name="Mol. Phylogenet. Evol.">
        <title>Genome-scale phylogeny and comparative genomics of the fungal order Sordariales.</title>
        <authorList>
            <person name="Hensen N."/>
            <person name="Bonometti L."/>
            <person name="Westerberg I."/>
            <person name="Brannstrom I.O."/>
            <person name="Guillou S."/>
            <person name="Cros-Aarteil S."/>
            <person name="Calhoun S."/>
            <person name="Haridas S."/>
            <person name="Kuo A."/>
            <person name="Mondo S."/>
            <person name="Pangilinan J."/>
            <person name="Riley R."/>
            <person name="LaButti K."/>
            <person name="Andreopoulos B."/>
            <person name="Lipzen A."/>
            <person name="Chen C."/>
            <person name="Yan M."/>
            <person name="Daum C."/>
            <person name="Ng V."/>
            <person name="Clum A."/>
            <person name="Steindorff A."/>
            <person name="Ohm R.A."/>
            <person name="Martin F."/>
            <person name="Silar P."/>
            <person name="Natvig D.O."/>
            <person name="Lalanne C."/>
            <person name="Gautier V."/>
            <person name="Ament-Velasquez S.L."/>
            <person name="Kruys A."/>
            <person name="Hutchinson M.I."/>
            <person name="Powell A.J."/>
            <person name="Barry K."/>
            <person name="Miller A.N."/>
            <person name="Grigoriev I.V."/>
            <person name="Debuchy R."/>
            <person name="Gladieux P."/>
            <person name="Hiltunen Thoren M."/>
            <person name="Johannesson H."/>
        </authorList>
    </citation>
    <scope>NUCLEOTIDE SEQUENCE [LARGE SCALE GENOMIC DNA]</scope>
    <source>
        <strain evidence="2 3">FGSC 10403</strain>
    </source>
</reference>
<feature type="compositionally biased region" description="Acidic residues" evidence="1">
    <location>
        <begin position="324"/>
        <end position="334"/>
    </location>
</feature>
<feature type="region of interest" description="Disordered" evidence="1">
    <location>
        <begin position="1"/>
        <end position="150"/>
    </location>
</feature>
<comment type="caution">
    <text evidence="2">The sequence shown here is derived from an EMBL/GenBank/DDBJ whole genome shotgun (WGS) entry which is preliminary data.</text>
</comment>
<feature type="compositionally biased region" description="Polar residues" evidence="1">
    <location>
        <begin position="131"/>
        <end position="145"/>
    </location>
</feature>
<organism evidence="2 3">
    <name type="scientific">Neurospora hispaniola</name>
    <dbReference type="NCBI Taxonomy" id="588809"/>
    <lineage>
        <taxon>Eukaryota</taxon>
        <taxon>Fungi</taxon>
        <taxon>Dikarya</taxon>
        <taxon>Ascomycota</taxon>
        <taxon>Pezizomycotina</taxon>
        <taxon>Sordariomycetes</taxon>
        <taxon>Sordariomycetidae</taxon>
        <taxon>Sordariales</taxon>
        <taxon>Sordariaceae</taxon>
        <taxon>Neurospora</taxon>
    </lineage>
</organism>
<evidence type="ECO:0000313" key="3">
    <source>
        <dbReference type="Proteomes" id="UP001285908"/>
    </source>
</evidence>
<evidence type="ECO:0000313" key="2">
    <source>
        <dbReference type="EMBL" id="KAK3495326.1"/>
    </source>
</evidence>
<keyword evidence="3" id="KW-1185">Reference proteome</keyword>
<dbReference type="RefSeq" id="XP_062694755.1">
    <property type="nucleotide sequence ID" value="XM_062840750.1"/>
</dbReference>
<accession>A0AAJ0MTF1</accession>
<gene>
    <name evidence="2" type="ORF">B0T23DRAFT_441089</name>
</gene>
<dbReference type="GeneID" id="87878372"/>
<name>A0AAJ0MTF1_9PEZI</name>
<protein>
    <submittedName>
        <fullName evidence="2">Uncharacterized protein</fullName>
    </submittedName>
</protein>
<feature type="region of interest" description="Disordered" evidence="1">
    <location>
        <begin position="292"/>
        <end position="334"/>
    </location>
</feature>